<accession>A0A0B5EPW0</accession>
<reference evidence="4 5" key="1">
    <citation type="submission" date="2015-01" db="EMBL/GenBank/DDBJ databases">
        <title>Enhanced salinomycin production by adjusting the supply of polyketide extender units in Streptomyce albus DSM 41398.</title>
        <authorList>
            <person name="Lu C."/>
        </authorList>
    </citation>
    <scope>NUCLEOTIDE SEQUENCE [LARGE SCALE GENOMIC DNA]</scope>
    <source>
        <strain evidence="5">ATCC 21838 / DSM 41398 / FERM P-419 / JCM 4703 / NBRC 107858</strain>
    </source>
</reference>
<dbReference type="PANTHER" id="PTHR33495">
    <property type="entry name" value="ANTI-SIGMA FACTOR ANTAGONIST TM_1081-RELATED-RELATED"/>
    <property type="match status" value="1"/>
</dbReference>
<feature type="domain" description="STAS" evidence="3">
    <location>
        <begin position="19"/>
        <end position="116"/>
    </location>
</feature>
<name>A0A0B5EPW0_STRA4</name>
<evidence type="ECO:0000259" key="3">
    <source>
        <dbReference type="PROSITE" id="PS50801"/>
    </source>
</evidence>
<keyword evidence="5" id="KW-1185">Reference proteome</keyword>
<dbReference type="SUPFAM" id="SSF52091">
    <property type="entry name" value="SpoIIaa-like"/>
    <property type="match status" value="1"/>
</dbReference>
<evidence type="ECO:0000256" key="2">
    <source>
        <dbReference type="RuleBase" id="RU003749"/>
    </source>
</evidence>
<dbReference type="Pfam" id="PF01740">
    <property type="entry name" value="STAS"/>
    <property type="match status" value="1"/>
</dbReference>
<dbReference type="GO" id="GO:0043856">
    <property type="term" value="F:anti-sigma factor antagonist activity"/>
    <property type="evidence" value="ECO:0007669"/>
    <property type="project" value="InterPro"/>
</dbReference>
<sequence>MQVPVSGVERSSDAGAWAVLALFGEIDLSVVPQVREAVDELVSGDRVKLVWDLAGVSFMDSAGLGVLVYTMRSVEASGGSVRLAGADAQVRRMLELTGLDTVIEGYPDVASAAGRPTG</sequence>
<dbReference type="Gene3D" id="3.30.750.24">
    <property type="entry name" value="STAS domain"/>
    <property type="match status" value="1"/>
</dbReference>
<dbReference type="InterPro" id="IPR002645">
    <property type="entry name" value="STAS_dom"/>
</dbReference>
<proteinExistence type="inferred from homology"/>
<dbReference type="EMBL" id="CP010519">
    <property type="protein sequence ID" value="AJE83654.1"/>
    <property type="molecule type" value="Genomic_DNA"/>
</dbReference>
<comment type="similarity">
    <text evidence="1 2">Belongs to the anti-sigma-factor antagonist family.</text>
</comment>
<dbReference type="Proteomes" id="UP000031523">
    <property type="component" value="Chromosome"/>
</dbReference>
<protein>
    <recommendedName>
        <fullName evidence="2">Anti-sigma factor antagonist</fullName>
    </recommendedName>
</protein>
<dbReference type="AlphaFoldDB" id="A0A0B5EPW0"/>
<dbReference type="KEGG" id="sals:SLNWT_3278"/>
<evidence type="ECO:0000313" key="4">
    <source>
        <dbReference type="EMBL" id="AJE83654.1"/>
    </source>
</evidence>
<dbReference type="CDD" id="cd07043">
    <property type="entry name" value="STAS_anti-anti-sigma_factors"/>
    <property type="match status" value="1"/>
</dbReference>
<dbReference type="InterPro" id="IPR003658">
    <property type="entry name" value="Anti-sigma_ant"/>
</dbReference>
<dbReference type="NCBIfam" id="TIGR00377">
    <property type="entry name" value="ant_ant_sig"/>
    <property type="match status" value="1"/>
</dbReference>
<evidence type="ECO:0000256" key="1">
    <source>
        <dbReference type="ARBA" id="ARBA00009013"/>
    </source>
</evidence>
<evidence type="ECO:0000313" key="5">
    <source>
        <dbReference type="Proteomes" id="UP000031523"/>
    </source>
</evidence>
<gene>
    <name evidence="4" type="ORF">SLNWT_3278</name>
</gene>
<dbReference type="InterPro" id="IPR036513">
    <property type="entry name" value="STAS_dom_sf"/>
</dbReference>
<dbReference type="PROSITE" id="PS50801">
    <property type="entry name" value="STAS"/>
    <property type="match status" value="1"/>
</dbReference>
<organism evidence="4 5">
    <name type="scientific">Streptomyces albus (strain ATCC 21838 / DSM 41398 / FERM P-419 / JCM 4703 / NBRC 107858)</name>
    <dbReference type="NCBI Taxonomy" id="1081613"/>
    <lineage>
        <taxon>Bacteria</taxon>
        <taxon>Bacillati</taxon>
        <taxon>Actinomycetota</taxon>
        <taxon>Actinomycetes</taxon>
        <taxon>Kitasatosporales</taxon>
        <taxon>Streptomycetaceae</taxon>
        <taxon>Streptomyces</taxon>
    </lineage>
</organism>
<dbReference type="PANTHER" id="PTHR33495:SF2">
    <property type="entry name" value="ANTI-SIGMA FACTOR ANTAGONIST TM_1081-RELATED"/>
    <property type="match status" value="1"/>
</dbReference>